<feature type="region of interest" description="Disordered" evidence="1">
    <location>
        <begin position="1"/>
        <end position="27"/>
    </location>
</feature>
<organism evidence="2">
    <name type="scientific">Lepeophtheirus salmonis</name>
    <name type="common">Salmon louse</name>
    <name type="synonym">Caligus salmonis</name>
    <dbReference type="NCBI Taxonomy" id="72036"/>
    <lineage>
        <taxon>Eukaryota</taxon>
        <taxon>Metazoa</taxon>
        <taxon>Ecdysozoa</taxon>
        <taxon>Arthropoda</taxon>
        <taxon>Crustacea</taxon>
        <taxon>Multicrustacea</taxon>
        <taxon>Hexanauplia</taxon>
        <taxon>Copepoda</taxon>
        <taxon>Siphonostomatoida</taxon>
        <taxon>Caligidae</taxon>
        <taxon>Lepeophtheirus</taxon>
    </lineage>
</organism>
<name>A0A0K2USG5_LEPSM</name>
<dbReference type="EMBL" id="HACA01023624">
    <property type="protein sequence ID" value="CDW40985.1"/>
    <property type="molecule type" value="Transcribed_RNA"/>
</dbReference>
<protein>
    <submittedName>
        <fullName evidence="2">Uncharacterized protein</fullName>
    </submittedName>
</protein>
<evidence type="ECO:0000256" key="1">
    <source>
        <dbReference type="SAM" id="MobiDB-lite"/>
    </source>
</evidence>
<dbReference type="AlphaFoldDB" id="A0A0K2USG5"/>
<proteinExistence type="predicted"/>
<sequence>MQHPTKERLLSLQSRKNPFDDAHSQYQPPFGSDSFECRLLPRRRPFRCCWLELEDHGRQDRIAKKRLED</sequence>
<evidence type="ECO:0000313" key="2">
    <source>
        <dbReference type="EMBL" id="CDW40985.1"/>
    </source>
</evidence>
<reference evidence="2" key="1">
    <citation type="submission" date="2014-05" db="EMBL/GenBank/DDBJ databases">
        <authorList>
            <person name="Chronopoulou M."/>
        </authorList>
    </citation>
    <scope>NUCLEOTIDE SEQUENCE</scope>
    <source>
        <tissue evidence="2">Whole organism</tissue>
    </source>
</reference>
<accession>A0A0K2USG5</accession>